<protein>
    <submittedName>
        <fullName evidence="1">Uncharacterized protein</fullName>
    </submittedName>
</protein>
<dbReference type="Proteomes" id="UP000007800">
    <property type="component" value="Unassembled WGS sequence"/>
</dbReference>
<name>C5KZD4_PERM5</name>
<dbReference type="GeneID" id="9038640"/>
<reference evidence="1 2" key="1">
    <citation type="submission" date="2008-07" db="EMBL/GenBank/DDBJ databases">
        <authorList>
            <person name="El-Sayed N."/>
            <person name="Caler E."/>
            <person name="Inman J."/>
            <person name="Amedeo P."/>
            <person name="Hass B."/>
            <person name="Wortman J."/>
        </authorList>
    </citation>
    <scope>NUCLEOTIDE SEQUENCE [LARGE SCALE GENOMIC DNA]</scope>
    <source>
        <strain evidence="2">ATCC 50983 / TXsc</strain>
    </source>
</reference>
<accession>C5KZD4</accession>
<dbReference type="AlphaFoldDB" id="C5KZD4"/>
<gene>
    <name evidence="1" type="ORF">Pmar_PMAR012990</name>
</gene>
<organism evidence="2">
    <name type="scientific">Perkinsus marinus (strain ATCC 50983 / TXsc)</name>
    <dbReference type="NCBI Taxonomy" id="423536"/>
    <lineage>
        <taxon>Eukaryota</taxon>
        <taxon>Sar</taxon>
        <taxon>Alveolata</taxon>
        <taxon>Perkinsozoa</taxon>
        <taxon>Perkinsea</taxon>
        <taxon>Perkinsida</taxon>
        <taxon>Perkinsidae</taxon>
        <taxon>Perkinsus</taxon>
    </lineage>
</organism>
<evidence type="ECO:0000313" key="1">
    <source>
        <dbReference type="EMBL" id="EER10165.1"/>
    </source>
</evidence>
<proteinExistence type="predicted"/>
<dbReference type="RefSeq" id="XP_002778370.1">
    <property type="nucleotide sequence ID" value="XM_002778324.1"/>
</dbReference>
<dbReference type="EMBL" id="GG677774">
    <property type="protein sequence ID" value="EER10165.1"/>
    <property type="molecule type" value="Genomic_DNA"/>
</dbReference>
<sequence>MWAGVLVFYDFAPASSKMKRADDKHMKKETGIIVRELIDLIVFILPMKFPDIEAAGSTP</sequence>
<keyword evidence="2" id="KW-1185">Reference proteome</keyword>
<evidence type="ECO:0000313" key="2">
    <source>
        <dbReference type="Proteomes" id="UP000007800"/>
    </source>
</evidence>
<dbReference type="InParanoid" id="C5KZD4"/>